<evidence type="ECO:0000256" key="6">
    <source>
        <dbReference type="ARBA" id="ARBA00022833"/>
    </source>
</evidence>
<dbReference type="InterPro" id="IPR001878">
    <property type="entry name" value="Znf_CCHC"/>
</dbReference>
<evidence type="ECO:0000256" key="8">
    <source>
        <dbReference type="ARBA" id="ARBA00023187"/>
    </source>
</evidence>
<feature type="domain" description="CCHC-type" evidence="14">
    <location>
        <begin position="270"/>
        <end position="283"/>
    </location>
</feature>
<dbReference type="Gene3D" id="6.10.140.1790">
    <property type="match status" value="1"/>
</dbReference>
<evidence type="ECO:0000256" key="11">
    <source>
        <dbReference type="PROSITE-ProRule" id="PRU00117"/>
    </source>
</evidence>
<dbReference type="GO" id="GO:0005681">
    <property type="term" value="C:spliceosomal complex"/>
    <property type="evidence" value="ECO:0007669"/>
    <property type="project" value="UniProtKB-KW"/>
</dbReference>
<dbReference type="PROSITE" id="PS50084">
    <property type="entry name" value="KH_TYPE_1"/>
    <property type="match status" value="1"/>
</dbReference>
<feature type="compositionally biased region" description="Basic and acidic residues" evidence="13">
    <location>
        <begin position="76"/>
        <end position="86"/>
    </location>
</feature>
<dbReference type="GO" id="GO:0003729">
    <property type="term" value="F:mRNA binding"/>
    <property type="evidence" value="ECO:0007669"/>
    <property type="project" value="TreeGrafter"/>
</dbReference>
<proteinExistence type="inferred from homology"/>
<dbReference type="PANTHER" id="PTHR11208:SF45">
    <property type="entry name" value="SPLICING FACTOR 1"/>
    <property type="match status" value="1"/>
</dbReference>
<evidence type="ECO:0000256" key="9">
    <source>
        <dbReference type="ARBA" id="ARBA00023242"/>
    </source>
</evidence>
<dbReference type="InterPro" id="IPR004087">
    <property type="entry name" value="KH_dom"/>
</dbReference>
<evidence type="ECO:0000256" key="5">
    <source>
        <dbReference type="ARBA" id="ARBA00022771"/>
    </source>
</evidence>
<evidence type="ECO:0000259" key="14">
    <source>
        <dbReference type="PROSITE" id="PS50158"/>
    </source>
</evidence>
<comment type="subcellular location">
    <subcellularLocation>
        <location evidence="1 12">Nucleus</location>
    </subcellularLocation>
</comment>
<keyword evidence="9 12" id="KW-0539">Nucleus</keyword>
<evidence type="ECO:0000313" key="15">
    <source>
        <dbReference type="Proteomes" id="UP000887577"/>
    </source>
</evidence>
<dbReference type="PANTHER" id="PTHR11208">
    <property type="entry name" value="RNA-BINDING PROTEIN RELATED"/>
    <property type="match status" value="1"/>
</dbReference>
<organism evidence="15 16">
    <name type="scientific">Panagrolaimus superbus</name>
    <dbReference type="NCBI Taxonomy" id="310955"/>
    <lineage>
        <taxon>Eukaryota</taxon>
        <taxon>Metazoa</taxon>
        <taxon>Ecdysozoa</taxon>
        <taxon>Nematoda</taxon>
        <taxon>Chromadorea</taxon>
        <taxon>Rhabditida</taxon>
        <taxon>Tylenchina</taxon>
        <taxon>Panagrolaimomorpha</taxon>
        <taxon>Panagrolaimoidea</taxon>
        <taxon>Panagrolaimidae</taxon>
        <taxon>Panagrolaimus</taxon>
    </lineage>
</organism>
<feature type="region of interest" description="Disordered" evidence="13">
    <location>
        <begin position="340"/>
        <end position="389"/>
    </location>
</feature>
<dbReference type="GO" id="GO:0045131">
    <property type="term" value="F:pre-mRNA branch point binding"/>
    <property type="evidence" value="ECO:0007669"/>
    <property type="project" value="UniProtKB-UniRule"/>
</dbReference>
<dbReference type="GO" id="GO:0008270">
    <property type="term" value="F:zinc ion binding"/>
    <property type="evidence" value="ECO:0007669"/>
    <property type="project" value="UniProtKB-UniRule"/>
</dbReference>
<feature type="region of interest" description="Disordered" evidence="13">
    <location>
        <begin position="50"/>
        <end position="86"/>
    </location>
</feature>
<evidence type="ECO:0000256" key="13">
    <source>
        <dbReference type="SAM" id="MobiDB-lite"/>
    </source>
</evidence>
<dbReference type="SUPFAM" id="SSF54791">
    <property type="entry name" value="Eukaryotic type KH-domain (KH-domain type I)"/>
    <property type="match status" value="1"/>
</dbReference>
<dbReference type="Proteomes" id="UP000887577">
    <property type="component" value="Unplaced"/>
</dbReference>
<dbReference type="Pfam" id="PF16275">
    <property type="entry name" value="SF1-HH"/>
    <property type="match status" value="1"/>
</dbReference>
<dbReference type="InterPro" id="IPR045071">
    <property type="entry name" value="BBP-like"/>
</dbReference>
<keyword evidence="5 10" id="KW-0863">Zinc-finger</keyword>
<comment type="similarity">
    <text evidence="2 12">Belongs to the BBP/SF1 family.</text>
</comment>
<keyword evidence="6 12" id="KW-0862">Zinc</keyword>
<keyword evidence="4 12" id="KW-0479">Metal-binding</keyword>
<feature type="compositionally biased region" description="Pro residues" evidence="13">
    <location>
        <begin position="369"/>
        <end position="385"/>
    </location>
</feature>
<keyword evidence="7 11" id="KW-0694">RNA-binding</keyword>
<dbReference type="SUPFAM" id="SSF57756">
    <property type="entry name" value="Retrovirus zinc finger-like domains"/>
    <property type="match status" value="1"/>
</dbReference>
<evidence type="ECO:0000313" key="16">
    <source>
        <dbReference type="WBParaSite" id="PSU_v2.g6737.t1"/>
    </source>
</evidence>
<dbReference type="Gene3D" id="3.30.1370.10">
    <property type="entry name" value="K Homology domain, type 1"/>
    <property type="match status" value="1"/>
</dbReference>
<evidence type="ECO:0000256" key="7">
    <source>
        <dbReference type="ARBA" id="ARBA00022884"/>
    </source>
</evidence>
<evidence type="ECO:0000256" key="4">
    <source>
        <dbReference type="ARBA" id="ARBA00022723"/>
    </source>
</evidence>
<dbReference type="InterPro" id="IPR055256">
    <property type="entry name" value="KH_1_KHDC4/BBP-like"/>
</dbReference>
<keyword evidence="3 12" id="KW-0507">mRNA processing</keyword>
<evidence type="ECO:0000256" key="2">
    <source>
        <dbReference type="ARBA" id="ARBA00010382"/>
    </source>
</evidence>
<dbReference type="GO" id="GO:0048024">
    <property type="term" value="P:regulation of mRNA splicing, via spliceosome"/>
    <property type="evidence" value="ECO:0007669"/>
    <property type="project" value="TreeGrafter"/>
</dbReference>
<feature type="compositionally biased region" description="Low complexity" evidence="13">
    <location>
        <begin position="340"/>
        <end position="362"/>
    </location>
</feature>
<accession>A0A914Z408</accession>
<dbReference type="SMART" id="SM00322">
    <property type="entry name" value="KH"/>
    <property type="match status" value="1"/>
</dbReference>
<dbReference type="InterPro" id="IPR036612">
    <property type="entry name" value="KH_dom_type_1_sf"/>
</dbReference>
<dbReference type="InterPro" id="IPR047086">
    <property type="entry name" value="SF1-HH_sf"/>
</dbReference>
<dbReference type="InterPro" id="IPR036875">
    <property type="entry name" value="Znf_CCHC_sf"/>
</dbReference>
<evidence type="ECO:0000256" key="3">
    <source>
        <dbReference type="ARBA" id="ARBA00022664"/>
    </source>
</evidence>
<dbReference type="AlphaFoldDB" id="A0A914Z408"/>
<dbReference type="InterPro" id="IPR032570">
    <property type="entry name" value="SF1-HH"/>
</dbReference>
<dbReference type="GO" id="GO:0019899">
    <property type="term" value="F:enzyme binding"/>
    <property type="evidence" value="ECO:0007669"/>
    <property type="project" value="UniProtKB-ARBA"/>
</dbReference>
<dbReference type="WBParaSite" id="PSU_v2.g6737.t1">
    <property type="protein sequence ID" value="PSU_v2.g6737.t1"/>
    <property type="gene ID" value="PSU_v2.g6737"/>
</dbReference>
<evidence type="ECO:0000256" key="1">
    <source>
        <dbReference type="ARBA" id="ARBA00004123"/>
    </source>
</evidence>
<comment type="function">
    <text evidence="12">Necessary for the splicing of pre-mRNA. Has a role in the recognition of the branch site (5'-UACUAAC-3'), the pyrimidine tract and the 3'-splice site at the 3'-end of introns.</text>
</comment>
<dbReference type="GO" id="GO:0000398">
    <property type="term" value="P:mRNA splicing, via spliceosome"/>
    <property type="evidence" value="ECO:0007669"/>
    <property type="project" value="UniProtKB-UniRule"/>
</dbReference>
<evidence type="ECO:0000256" key="12">
    <source>
        <dbReference type="RuleBase" id="RU367126"/>
    </source>
</evidence>
<protein>
    <recommendedName>
        <fullName evidence="12">Branchpoint-bridging protein</fullName>
    </recommendedName>
</protein>
<keyword evidence="15" id="KW-1185">Reference proteome</keyword>
<dbReference type="SMART" id="SM00343">
    <property type="entry name" value="ZnF_C2HC"/>
    <property type="match status" value="2"/>
</dbReference>
<dbReference type="Gene3D" id="4.10.60.10">
    <property type="entry name" value="Zinc finger, CCHC-type"/>
    <property type="match status" value="1"/>
</dbReference>
<keyword evidence="12" id="KW-0747">Spliceosome</keyword>
<dbReference type="Pfam" id="PF22675">
    <property type="entry name" value="KH-I_KHDC4-BBP"/>
    <property type="match status" value="1"/>
</dbReference>
<keyword evidence="8 12" id="KW-0508">mRNA splicing</keyword>
<name>A0A914Z408_9BILA</name>
<dbReference type="PROSITE" id="PS50158">
    <property type="entry name" value="ZF_CCHC"/>
    <property type="match status" value="1"/>
</dbReference>
<reference evidence="16" key="1">
    <citation type="submission" date="2022-11" db="UniProtKB">
        <authorList>
            <consortium name="WormBaseParasite"/>
        </authorList>
    </citation>
    <scope>IDENTIFICATION</scope>
</reference>
<sequence>MSKSKRSRWSDQKVFVPGMPTILPQEINEEQTKIYLLQIEIEELTRRLRTNQYSNQDDRRSPSPEPTYDMNGKRTNTREVRKKHELEQRRHEKVQALIKLKPDYNPPADYRPPNIRLHEKIWIPQDERREINFVGLLIGPRGNTLKALETETGARIIIRGKGSVKEGKAIRRDGPMPGESEPLHAYVTGTDPAVIKVACDKIKSILDDALNRPEANNSLRQNQLRELALLNGTLRTEDAFGGSRCSNCGSDQHKTYECPETPNITANIICSSCGGAGHIAKDCVTPRTGYKADNNKELDDEYAALLAEIYGCPSKSRNSSTSTNTATSTNTLIPFRLPLQQGHPLQPQPSMQFQQNQQQQFSGNYVSPPQFPSFLAPPPPPPPVASPWMMMPPQAPFQMIWPSHLPPPPPPPE</sequence>
<evidence type="ECO:0000256" key="10">
    <source>
        <dbReference type="PROSITE-ProRule" id="PRU00047"/>
    </source>
</evidence>